<evidence type="ECO:0000256" key="11">
    <source>
        <dbReference type="ARBA" id="ARBA00022984"/>
    </source>
</evidence>
<evidence type="ECO:0000313" key="18">
    <source>
        <dbReference type="Proteomes" id="UP000256695"/>
    </source>
</evidence>
<name>A0A3D8JC79_9HELI</name>
<dbReference type="InterPro" id="IPR011095">
    <property type="entry name" value="Dala_Dala_lig_C"/>
</dbReference>
<evidence type="ECO:0000256" key="7">
    <source>
        <dbReference type="ARBA" id="ARBA00022598"/>
    </source>
</evidence>
<comment type="function">
    <text evidence="14">Cell wall formation.</text>
</comment>
<sequence length="343" mass="39611">MRIGVLFGGVSWEHEISIVSAITLKKVLGAKIENFIFVDRNHYFYEIPSHLMQASFFASENYKKCKKLSIDNAGFFLSSLFGKKYLHSDCIINLIHGADGEDGVIASLLDFYHIPFIGPRVESSVLSFNKYYTKLFAQSRGVKMLPFEVLREKDTRKSNLDFPLIIKPSRLGSSIGVSVANDAKEFDYALDCAFEYDKEVIIEPFIKGVKEYNLAGYKAKDFVFSIIEEPQKQDLLDFENKYLDFSRDAKTKNANITNTILEKMQDSFKRIYENCFEGALIRCDFFVIDEEVYLNEINPIPGSMANYLFEDFQKAIQELYENLPKKKNIPIDYQYIKKIQRAK</sequence>
<dbReference type="AlphaFoldDB" id="A0A3D8JC79"/>
<dbReference type="UniPathway" id="UPA00219"/>
<evidence type="ECO:0000256" key="3">
    <source>
        <dbReference type="ARBA" id="ARBA00004496"/>
    </source>
</evidence>
<dbReference type="HAMAP" id="MF_00047">
    <property type="entry name" value="Dala_Dala_lig"/>
    <property type="match status" value="1"/>
</dbReference>
<keyword evidence="10 14" id="KW-0133">Cell shape</keyword>
<reference evidence="17 18" key="1">
    <citation type="submission" date="2018-04" db="EMBL/GenBank/DDBJ databases">
        <title>Novel Campyloabacter and Helicobacter Species and Strains.</title>
        <authorList>
            <person name="Mannion A.J."/>
            <person name="Shen Z."/>
            <person name="Fox J.G."/>
        </authorList>
    </citation>
    <scope>NUCLEOTIDE SEQUENCE [LARGE SCALE GENOMIC DNA]</scope>
    <source>
        <strain evidence="17 18">MIT 04-9362</strain>
    </source>
</reference>
<keyword evidence="18" id="KW-1185">Reference proteome</keyword>
<comment type="caution">
    <text evidence="17">The sequence shown here is derived from an EMBL/GenBank/DDBJ whole genome shotgun (WGS) entry which is preliminary data.</text>
</comment>
<evidence type="ECO:0000256" key="9">
    <source>
        <dbReference type="ARBA" id="ARBA00022840"/>
    </source>
</evidence>
<keyword evidence="8 15" id="KW-0547">Nucleotide-binding</keyword>
<feature type="domain" description="ATP-grasp" evidence="16">
    <location>
        <begin position="134"/>
        <end position="328"/>
    </location>
</feature>
<keyword evidence="11 14" id="KW-0573">Peptidoglycan synthesis</keyword>
<dbReference type="GO" id="GO:0008360">
    <property type="term" value="P:regulation of cell shape"/>
    <property type="evidence" value="ECO:0007669"/>
    <property type="project" value="UniProtKB-KW"/>
</dbReference>
<gene>
    <name evidence="14" type="primary">ddl</name>
    <name evidence="17" type="ORF">CQA57_01145</name>
</gene>
<evidence type="ECO:0000256" key="5">
    <source>
        <dbReference type="ARBA" id="ARBA00012216"/>
    </source>
</evidence>
<evidence type="ECO:0000256" key="8">
    <source>
        <dbReference type="ARBA" id="ARBA00022741"/>
    </source>
</evidence>
<comment type="similarity">
    <text evidence="4 14">Belongs to the D-alanine--D-alanine ligase family.</text>
</comment>
<evidence type="ECO:0000256" key="13">
    <source>
        <dbReference type="ARBA" id="ARBA00047614"/>
    </source>
</evidence>
<dbReference type="PROSITE" id="PS50975">
    <property type="entry name" value="ATP_GRASP"/>
    <property type="match status" value="1"/>
</dbReference>
<dbReference type="PANTHER" id="PTHR23132">
    <property type="entry name" value="D-ALANINE--D-ALANINE LIGASE"/>
    <property type="match status" value="1"/>
</dbReference>
<dbReference type="RefSeq" id="WP_115578394.1">
    <property type="nucleotide sequence ID" value="NZ_NXLX01000001.1"/>
</dbReference>
<dbReference type="GO" id="GO:0008716">
    <property type="term" value="F:D-alanine-D-alanine ligase activity"/>
    <property type="evidence" value="ECO:0007669"/>
    <property type="project" value="UniProtKB-UniRule"/>
</dbReference>
<keyword evidence="6 14" id="KW-0963">Cytoplasm</keyword>
<dbReference type="Proteomes" id="UP000256695">
    <property type="component" value="Unassembled WGS sequence"/>
</dbReference>
<evidence type="ECO:0000256" key="2">
    <source>
        <dbReference type="ARBA" id="ARBA00001946"/>
    </source>
</evidence>
<dbReference type="InterPro" id="IPR013815">
    <property type="entry name" value="ATP_grasp_subdomain_1"/>
</dbReference>
<dbReference type="PROSITE" id="PS00843">
    <property type="entry name" value="DALA_DALA_LIGASE_1"/>
    <property type="match status" value="1"/>
</dbReference>
<dbReference type="GO" id="GO:0071555">
    <property type="term" value="P:cell wall organization"/>
    <property type="evidence" value="ECO:0007669"/>
    <property type="project" value="UniProtKB-KW"/>
</dbReference>
<dbReference type="Gene3D" id="3.40.50.20">
    <property type="match status" value="1"/>
</dbReference>
<organism evidence="17 18">
    <name type="scientific">Helicobacter anseris</name>
    <dbReference type="NCBI Taxonomy" id="375926"/>
    <lineage>
        <taxon>Bacteria</taxon>
        <taxon>Pseudomonadati</taxon>
        <taxon>Campylobacterota</taxon>
        <taxon>Epsilonproteobacteria</taxon>
        <taxon>Campylobacterales</taxon>
        <taxon>Helicobacteraceae</taxon>
        <taxon>Helicobacter</taxon>
    </lineage>
</organism>
<dbReference type="NCBIfam" id="NF002527">
    <property type="entry name" value="PRK01966.1-3"/>
    <property type="match status" value="1"/>
</dbReference>
<dbReference type="Gene3D" id="3.30.1490.20">
    <property type="entry name" value="ATP-grasp fold, A domain"/>
    <property type="match status" value="1"/>
</dbReference>
<keyword evidence="12 14" id="KW-0961">Cell wall biogenesis/degradation</keyword>
<dbReference type="InterPro" id="IPR011127">
    <property type="entry name" value="Dala_Dala_lig_N"/>
</dbReference>
<evidence type="ECO:0000313" key="17">
    <source>
        <dbReference type="EMBL" id="RDU74686.1"/>
    </source>
</evidence>
<evidence type="ECO:0000256" key="14">
    <source>
        <dbReference type="HAMAP-Rule" id="MF_00047"/>
    </source>
</evidence>
<dbReference type="InterPro" id="IPR016185">
    <property type="entry name" value="PreATP-grasp_dom_sf"/>
</dbReference>
<dbReference type="Gene3D" id="3.30.470.20">
    <property type="entry name" value="ATP-grasp fold, B domain"/>
    <property type="match status" value="1"/>
</dbReference>
<dbReference type="InterPro" id="IPR005905">
    <property type="entry name" value="D_ala_D_ala"/>
</dbReference>
<keyword evidence="9 15" id="KW-0067">ATP-binding</keyword>
<dbReference type="GO" id="GO:0005524">
    <property type="term" value="F:ATP binding"/>
    <property type="evidence" value="ECO:0007669"/>
    <property type="project" value="UniProtKB-UniRule"/>
</dbReference>
<evidence type="ECO:0000259" key="16">
    <source>
        <dbReference type="PROSITE" id="PS50975"/>
    </source>
</evidence>
<evidence type="ECO:0000256" key="6">
    <source>
        <dbReference type="ARBA" id="ARBA00022490"/>
    </source>
</evidence>
<dbReference type="InterPro" id="IPR011761">
    <property type="entry name" value="ATP-grasp"/>
</dbReference>
<comment type="subcellular location">
    <subcellularLocation>
        <location evidence="3 14">Cytoplasm</location>
    </subcellularLocation>
</comment>
<comment type="cofactor">
    <cofactor evidence="2">
        <name>Mg(2+)</name>
        <dbReference type="ChEBI" id="CHEBI:18420"/>
    </cofactor>
</comment>
<proteinExistence type="inferred from homology"/>
<evidence type="ECO:0000256" key="4">
    <source>
        <dbReference type="ARBA" id="ARBA00010871"/>
    </source>
</evidence>
<evidence type="ECO:0000256" key="12">
    <source>
        <dbReference type="ARBA" id="ARBA00023316"/>
    </source>
</evidence>
<dbReference type="PANTHER" id="PTHR23132:SF23">
    <property type="entry name" value="D-ALANINE--D-ALANINE LIGASE B"/>
    <property type="match status" value="1"/>
</dbReference>
<dbReference type="GO" id="GO:0009252">
    <property type="term" value="P:peptidoglycan biosynthetic process"/>
    <property type="evidence" value="ECO:0007669"/>
    <property type="project" value="UniProtKB-UniRule"/>
</dbReference>
<dbReference type="SUPFAM" id="SSF56059">
    <property type="entry name" value="Glutathione synthetase ATP-binding domain-like"/>
    <property type="match status" value="1"/>
</dbReference>
<dbReference type="EMBL" id="NXLX01000001">
    <property type="protein sequence ID" value="RDU74686.1"/>
    <property type="molecule type" value="Genomic_DNA"/>
</dbReference>
<keyword evidence="7 14" id="KW-0436">Ligase</keyword>
<dbReference type="GO" id="GO:0005737">
    <property type="term" value="C:cytoplasm"/>
    <property type="evidence" value="ECO:0007669"/>
    <property type="project" value="UniProtKB-SubCell"/>
</dbReference>
<dbReference type="Pfam" id="PF01820">
    <property type="entry name" value="Dala_Dala_lig_N"/>
    <property type="match status" value="1"/>
</dbReference>
<protein>
    <recommendedName>
        <fullName evidence="5 14">D-alanine--D-alanine ligase</fullName>
        <ecNumber evidence="5 14">6.3.2.4</ecNumber>
    </recommendedName>
    <alternativeName>
        <fullName evidence="14">D-Ala-D-Ala ligase</fullName>
    </alternativeName>
    <alternativeName>
        <fullName evidence="14">D-alanylalanine synthetase</fullName>
    </alternativeName>
</protein>
<comment type="catalytic activity">
    <reaction evidence="13 14">
        <text>2 D-alanine + ATP = D-alanyl-D-alanine + ADP + phosphate + H(+)</text>
        <dbReference type="Rhea" id="RHEA:11224"/>
        <dbReference type="ChEBI" id="CHEBI:15378"/>
        <dbReference type="ChEBI" id="CHEBI:30616"/>
        <dbReference type="ChEBI" id="CHEBI:43474"/>
        <dbReference type="ChEBI" id="CHEBI:57416"/>
        <dbReference type="ChEBI" id="CHEBI:57822"/>
        <dbReference type="ChEBI" id="CHEBI:456216"/>
        <dbReference type="EC" id="6.3.2.4"/>
    </reaction>
</comment>
<dbReference type="NCBIfam" id="TIGR01205">
    <property type="entry name" value="D_ala_D_alaTIGR"/>
    <property type="match status" value="1"/>
</dbReference>
<evidence type="ECO:0000256" key="15">
    <source>
        <dbReference type="PROSITE-ProRule" id="PRU00409"/>
    </source>
</evidence>
<dbReference type="OrthoDB" id="9813261at2"/>
<dbReference type="InterPro" id="IPR000291">
    <property type="entry name" value="D-Ala_lig_Van_CS"/>
</dbReference>
<dbReference type="EC" id="6.3.2.4" evidence="5 14"/>
<evidence type="ECO:0000256" key="10">
    <source>
        <dbReference type="ARBA" id="ARBA00022960"/>
    </source>
</evidence>
<comment type="pathway">
    <text evidence="14">Cell wall biogenesis; peptidoglycan biosynthesis.</text>
</comment>
<dbReference type="SUPFAM" id="SSF52440">
    <property type="entry name" value="PreATP-grasp domain"/>
    <property type="match status" value="1"/>
</dbReference>
<accession>A0A3D8JC79</accession>
<comment type="cofactor">
    <cofactor evidence="1">
        <name>Mn(2+)</name>
        <dbReference type="ChEBI" id="CHEBI:29035"/>
    </cofactor>
</comment>
<evidence type="ECO:0000256" key="1">
    <source>
        <dbReference type="ARBA" id="ARBA00001936"/>
    </source>
</evidence>
<dbReference type="GO" id="GO:0046872">
    <property type="term" value="F:metal ion binding"/>
    <property type="evidence" value="ECO:0007669"/>
    <property type="project" value="InterPro"/>
</dbReference>
<dbReference type="Pfam" id="PF07478">
    <property type="entry name" value="Dala_Dala_lig_C"/>
    <property type="match status" value="1"/>
</dbReference>